<organism evidence="7 8">
    <name type="scientific">Corynebacterium flavescens</name>
    <dbReference type="NCBI Taxonomy" id="28028"/>
    <lineage>
        <taxon>Bacteria</taxon>
        <taxon>Bacillati</taxon>
        <taxon>Actinomycetota</taxon>
        <taxon>Actinomycetes</taxon>
        <taxon>Mycobacteriales</taxon>
        <taxon>Corynebacteriaceae</taxon>
        <taxon>Corynebacterium</taxon>
    </lineage>
</organism>
<evidence type="ECO:0000256" key="4">
    <source>
        <dbReference type="ARBA" id="ARBA00023136"/>
    </source>
</evidence>
<gene>
    <name evidence="7" type="ORF">CFL01nite_14650</name>
</gene>
<evidence type="ECO:0000256" key="1">
    <source>
        <dbReference type="ARBA" id="ARBA00004141"/>
    </source>
</evidence>
<evidence type="ECO:0000256" key="2">
    <source>
        <dbReference type="ARBA" id="ARBA00022692"/>
    </source>
</evidence>
<comment type="caution">
    <text evidence="7">The sequence shown here is derived from an EMBL/GenBank/DDBJ whole genome shotgun (WGS) entry which is preliminary data.</text>
</comment>
<dbReference type="AlphaFoldDB" id="A0AB73B7K9"/>
<name>A0AB73B7K9_CORFL</name>
<proteinExistence type="predicted"/>
<sequence length="54" mass="5766">MEAADVAWVLSAFTLVSLMFPGLALLYGGMLGQKQVLNMFMMVMGSSSAIHLAD</sequence>
<dbReference type="InterPro" id="IPR024041">
    <property type="entry name" value="NH4_transpt_AmtB-like_dom"/>
</dbReference>
<feature type="transmembrane region" description="Helical" evidence="5">
    <location>
        <begin position="6"/>
        <end position="29"/>
    </location>
</feature>
<dbReference type="GO" id="GO:0016020">
    <property type="term" value="C:membrane"/>
    <property type="evidence" value="ECO:0007669"/>
    <property type="project" value="UniProtKB-SubCell"/>
</dbReference>
<feature type="domain" description="Ammonium transporter AmtB-like" evidence="6">
    <location>
        <begin position="7"/>
        <end position="49"/>
    </location>
</feature>
<dbReference type="EMBL" id="BJNB01000021">
    <property type="protein sequence ID" value="GEB97970.1"/>
    <property type="molecule type" value="Genomic_DNA"/>
</dbReference>
<dbReference type="Proteomes" id="UP000315353">
    <property type="component" value="Unassembled WGS sequence"/>
</dbReference>
<dbReference type="Gene3D" id="1.10.3430.10">
    <property type="entry name" value="Ammonium transporter AmtB like domains"/>
    <property type="match status" value="1"/>
</dbReference>
<evidence type="ECO:0000259" key="6">
    <source>
        <dbReference type="Pfam" id="PF00909"/>
    </source>
</evidence>
<keyword evidence="3 5" id="KW-1133">Transmembrane helix</keyword>
<protein>
    <recommendedName>
        <fullName evidence="6">Ammonium transporter AmtB-like domain-containing protein</fullName>
    </recommendedName>
</protein>
<evidence type="ECO:0000313" key="7">
    <source>
        <dbReference type="EMBL" id="GEB97970.1"/>
    </source>
</evidence>
<evidence type="ECO:0000256" key="3">
    <source>
        <dbReference type="ARBA" id="ARBA00022989"/>
    </source>
</evidence>
<dbReference type="SUPFAM" id="SSF111352">
    <property type="entry name" value="Ammonium transporter"/>
    <property type="match status" value="1"/>
</dbReference>
<accession>A0AB73B7K9</accession>
<comment type="subcellular location">
    <subcellularLocation>
        <location evidence="1">Membrane</location>
        <topology evidence="1">Multi-pass membrane protein</topology>
    </subcellularLocation>
</comment>
<evidence type="ECO:0000313" key="8">
    <source>
        <dbReference type="Proteomes" id="UP000315353"/>
    </source>
</evidence>
<keyword evidence="4 5" id="KW-0472">Membrane</keyword>
<keyword evidence="2 5" id="KW-0812">Transmembrane</keyword>
<dbReference type="GO" id="GO:0008519">
    <property type="term" value="F:ammonium channel activity"/>
    <property type="evidence" value="ECO:0007669"/>
    <property type="project" value="InterPro"/>
</dbReference>
<reference evidence="7 8" key="1">
    <citation type="submission" date="2019-06" db="EMBL/GenBank/DDBJ databases">
        <title>Whole genome shotgun sequence of Corynebacterium flavescens NBRC 14136.</title>
        <authorList>
            <person name="Hosoyama A."/>
            <person name="Uohara A."/>
            <person name="Ohji S."/>
            <person name="Ichikawa N."/>
        </authorList>
    </citation>
    <scope>NUCLEOTIDE SEQUENCE [LARGE SCALE GENOMIC DNA]</scope>
    <source>
        <strain evidence="7 8">NBRC 14136</strain>
    </source>
</reference>
<dbReference type="InterPro" id="IPR029020">
    <property type="entry name" value="Ammonium/urea_transptr"/>
</dbReference>
<evidence type="ECO:0000256" key="5">
    <source>
        <dbReference type="SAM" id="Phobius"/>
    </source>
</evidence>
<dbReference type="Pfam" id="PF00909">
    <property type="entry name" value="Ammonium_transp"/>
    <property type="match status" value="1"/>
</dbReference>